<dbReference type="OrthoDB" id="2289822at2759"/>
<reference evidence="1" key="1">
    <citation type="submission" date="2016-04" db="EMBL/GenBank/DDBJ databases">
        <authorList>
            <person name="Evans L.H."/>
            <person name="Alamgir A."/>
            <person name="Owens N."/>
            <person name="Weber N.D."/>
            <person name="Virtaneva K."/>
            <person name="Barbian K."/>
            <person name="Babar A."/>
            <person name="Rosenke K."/>
        </authorList>
    </citation>
    <scope>NUCLEOTIDE SEQUENCE [LARGE SCALE GENOMIC DNA]</scope>
    <source>
        <strain evidence="1">CBS 101.48</strain>
    </source>
</reference>
<dbReference type="InParanoid" id="A0A168L828"/>
<evidence type="ECO:0000313" key="1">
    <source>
        <dbReference type="EMBL" id="SAL96241.1"/>
    </source>
</evidence>
<dbReference type="AlphaFoldDB" id="A0A168L828"/>
<protein>
    <submittedName>
        <fullName evidence="1">Uncharacterized protein</fullName>
    </submittedName>
</protein>
<dbReference type="EMBL" id="LT550813">
    <property type="protein sequence ID" value="SAL96241.1"/>
    <property type="molecule type" value="Genomic_DNA"/>
</dbReference>
<accession>A0A168L828</accession>
<evidence type="ECO:0000313" key="2">
    <source>
        <dbReference type="Proteomes" id="UP000078561"/>
    </source>
</evidence>
<name>A0A168L828_ABSGL</name>
<dbReference type="Proteomes" id="UP000078561">
    <property type="component" value="Unassembled WGS sequence"/>
</dbReference>
<proteinExistence type="predicted"/>
<feature type="non-terminal residue" evidence="1">
    <location>
        <position position="248"/>
    </location>
</feature>
<gene>
    <name evidence="1" type="primary">ABSGL_01625.1 scaffold 1908</name>
</gene>
<dbReference type="STRING" id="4829.A0A168L828"/>
<sequence>MCLVRGVVGESAHHSSGGMYFPVMTSRCKYRLLDEYKNGGENGIAASAVASLNTFSGPHFFGLDEMHMIGHGLAKMLFTLFQPVKKNDMSNDRDKRRYNTTFDYPFSLDDLEIKSVGNDMLLSRPNIPLSFFHGNWDNIEKHQSARAVDWMDFLLFVVPTLVIPSVHLSIAREKLNNLIISVHLCLSWELSPSDILFIKESISSFQAFLITHILQGTLSRRCFTINIHYLGHIVFMIGRLGPLPSYSC</sequence>
<organism evidence="1">
    <name type="scientific">Absidia glauca</name>
    <name type="common">Pin mould</name>
    <dbReference type="NCBI Taxonomy" id="4829"/>
    <lineage>
        <taxon>Eukaryota</taxon>
        <taxon>Fungi</taxon>
        <taxon>Fungi incertae sedis</taxon>
        <taxon>Mucoromycota</taxon>
        <taxon>Mucoromycotina</taxon>
        <taxon>Mucoromycetes</taxon>
        <taxon>Mucorales</taxon>
        <taxon>Cunninghamellaceae</taxon>
        <taxon>Absidia</taxon>
    </lineage>
</organism>
<dbReference type="OMA" id="LAYYCEY"/>
<keyword evidence="2" id="KW-1185">Reference proteome</keyword>